<evidence type="ECO:0000256" key="8">
    <source>
        <dbReference type="ARBA" id="ARBA00038436"/>
    </source>
</evidence>
<dbReference type="OrthoDB" id="4964541at2"/>
<dbReference type="STRING" id="1197717.BED41_05580"/>
<keyword evidence="3" id="KW-1003">Cell membrane</keyword>
<organism evidence="11 12">
    <name type="scientific">Cloacibacillus porcorum</name>
    <dbReference type="NCBI Taxonomy" id="1197717"/>
    <lineage>
        <taxon>Bacteria</taxon>
        <taxon>Thermotogati</taxon>
        <taxon>Synergistota</taxon>
        <taxon>Synergistia</taxon>
        <taxon>Synergistales</taxon>
        <taxon>Synergistaceae</taxon>
        <taxon>Cloacibacillus</taxon>
    </lineage>
</organism>
<feature type="transmembrane region" description="Helical" evidence="9">
    <location>
        <begin position="17"/>
        <end position="36"/>
    </location>
</feature>
<keyword evidence="6 9" id="KW-1133">Transmembrane helix</keyword>
<comment type="similarity">
    <text evidence="8">Belongs to the TRAP transporter small permease family.</text>
</comment>
<feature type="domain" description="Tripartite ATP-independent periplasmic transporters DctQ component" evidence="10">
    <location>
        <begin position="26"/>
        <end position="156"/>
    </location>
</feature>
<dbReference type="InterPro" id="IPR007387">
    <property type="entry name" value="TRAP_DctQ"/>
</dbReference>
<dbReference type="GO" id="GO:0005886">
    <property type="term" value="C:plasma membrane"/>
    <property type="evidence" value="ECO:0007669"/>
    <property type="project" value="UniProtKB-SubCell"/>
</dbReference>
<dbReference type="AlphaFoldDB" id="A0A1B2I3P8"/>
<proteinExistence type="inferred from homology"/>
<dbReference type="Proteomes" id="UP000093044">
    <property type="component" value="Chromosome"/>
</dbReference>
<keyword evidence="12" id="KW-1185">Reference proteome</keyword>
<evidence type="ECO:0000256" key="6">
    <source>
        <dbReference type="ARBA" id="ARBA00022989"/>
    </source>
</evidence>
<evidence type="ECO:0000256" key="3">
    <source>
        <dbReference type="ARBA" id="ARBA00022475"/>
    </source>
</evidence>
<evidence type="ECO:0000256" key="2">
    <source>
        <dbReference type="ARBA" id="ARBA00022448"/>
    </source>
</evidence>
<comment type="subcellular location">
    <subcellularLocation>
        <location evidence="1">Cell inner membrane</location>
        <topology evidence="1">Multi-pass membrane protein</topology>
    </subcellularLocation>
</comment>
<dbReference type="PANTHER" id="PTHR35011">
    <property type="entry name" value="2,3-DIKETO-L-GULONATE TRAP TRANSPORTER SMALL PERMEASE PROTEIN YIAM"/>
    <property type="match status" value="1"/>
</dbReference>
<feature type="transmembrane region" description="Helical" evidence="9">
    <location>
        <begin position="131"/>
        <end position="151"/>
    </location>
</feature>
<keyword evidence="5 9" id="KW-0812">Transmembrane</keyword>
<dbReference type="PANTHER" id="PTHR35011:SF2">
    <property type="entry name" value="2,3-DIKETO-L-GULONATE TRAP TRANSPORTER SMALL PERMEASE PROTEIN YIAM"/>
    <property type="match status" value="1"/>
</dbReference>
<dbReference type="GO" id="GO:0015740">
    <property type="term" value="P:C4-dicarboxylate transport"/>
    <property type="evidence" value="ECO:0007669"/>
    <property type="project" value="TreeGrafter"/>
</dbReference>
<dbReference type="KEGG" id="cpor:BED41_05580"/>
<keyword evidence="2" id="KW-0813">Transport</keyword>
<dbReference type="GeneID" id="83057324"/>
<evidence type="ECO:0000256" key="9">
    <source>
        <dbReference type="SAM" id="Phobius"/>
    </source>
</evidence>
<dbReference type="RefSeq" id="WP_066743907.1">
    <property type="nucleotide sequence ID" value="NZ_CAUFKJ010000029.1"/>
</dbReference>
<evidence type="ECO:0000313" key="12">
    <source>
        <dbReference type="Proteomes" id="UP000093044"/>
    </source>
</evidence>
<gene>
    <name evidence="11" type="ORF">BED41_05580</name>
</gene>
<feature type="transmembrane region" description="Helical" evidence="9">
    <location>
        <begin position="92"/>
        <end position="111"/>
    </location>
</feature>
<evidence type="ECO:0000256" key="5">
    <source>
        <dbReference type="ARBA" id="ARBA00022692"/>
    </source>
</evidence>
<dbReference type="Pfam" id="PF04290">
    <property type="entry name" value="DctQ"/>
    <property type="match status" value="1"/>
</dbReference>
<feature type="transmembrane region" description="Helical" evidence="9">
    <location>
        <begin position="51"/>
        <end position="68"/>
    </location>
</feature>
<name>A0A1B2I3P8_9BACT</name>
<evidence type="ECO:0000256" key="7">
    <source>
        <dbReference type="ARBA" id="ARBA00023136"/>
    </source>
</evidence>
<sequence length="161" mass="18351">MKNYVLFIDKINRVIEYLLLIFMIILVAAVTLQILSRLPFLNFKTSMLEEISRFMMISVAYFSGSLLVRGKKWKLTCVDAVPELLHGISKKIIVEVAQILSLMFLLIVLSACNRFVSLGMMQTAPGTGLPMWIVYMIIPVSVVLMLLNWFAASFERWGLVK</sequence>
<evidence type="ECO:0000259" key="10">
    <source>
        <dbReference type="Pfam" id="PF04290"/>
    </source>
</evidence>
<keyword evidence="7 9" id="KW-0472">Membrane</keyword>
<evidence type="ECO:0000256" key="1">
    <source>
        <dbReference type="ARBA" id="ARBA00004429"/>
    </source>
</evidence>
<evidence type="ECO:0000256" key="4">
    <source>
        <dbReference type="ARBA" id="ARBA00022519"/>
    </source>
</evidence>
<keyword evidence="4" id="KW-0997">Cell inner membrane</keyword>
<accession>A0A1B2I3P8</accession>
<reference evidence="11" key="1">
    <citation type="submission" date="2016-08" db="EMBL/GenBank/DDBJ databases">
        <title>Complete genome of Cloacibacillus porcorum.</title>
        <authorList>
            <person name="Looft T."/>
            <person name="Bayles D.O."/>
            <person name="Alt D.P."/>
        </authorList>
    </citation>
    <scope>NUCLEOTIDE SEQUENCE [LARGE SCALE GENOMIC DNA]</scope>
    <source>
        <strain evidence="11">CL-84</strain>
    </source>
</reference>
<dbReference type="EMBL" id="CP016757">
    <property type="protein sequence ID" value="ANZ44605.1"/>
    <property type="molecule type" value="Genomic_DNA"/>
</dbReference>
<dbReference type="InterPro" id="IPR055348">
    <property type="entry name" value="DctQ"/>
</dbReference>
<dbReference type="GO" id="GO:0022857">
    <property type="term" value="F:transmembrane transporter activity"/>
    <property type="evidence" value="ECO:0007669"/>
    <property type="project" value="TreeGrafter"/>
</dbReference>
<protein>
    <recommendedName>
        <fullName evidence="10">Tripartite ATP-independent periplasmic transporters DctQ component domain-containing protein</fullName>
    </recommendedName>
</protein>
<evidence type="ECO:0000313" key="11">
    <source>
        <dbReference type="EMBL" id="ANZ44605.1"/>
    </source>
</evidence>